<feature type="compositionally biased region" description="Basic and acidic residues" evidence="10">
    <location>
        <begin position="318"/>
        <end position="329"/>
    </location>
</feature>
<evidence type="ECO:0000256" key="9">
    <source>
        <dbReference type="ARBA" id="ARBA00023242"/>
    </source>
</evidence>
<dbReference type="GO" id="GO:0005634">
    <property type="term" value="C:nucleus"/>
    <property type="evidence" value="ECO:0007669"/>
    <property type="project" value="UniProtKB-SubCell"/>
</dbReference>
<keyword evidence="7" id="KW-0805">Transcription regulation</keyword>
<keyword evidence="6" id="KW-0862">Zinc</keyword>
<dbReference type="InterPro" id="IPR002515">
    <property type="entry name" value="Znf_C2H2C"/>
</dbReference>
<evidence type="ECO:0000256" key="1">
    <source>
        <dbReference type="ARBA" id="ARBA00004123"/>
    </source>
</evidence>
<evidence type="ECO:0000256" key="8">
    <source>
        <dbReference type="ARBA" id="ARBA00023163"/>
    </source>
</evidence>
<keyword evidence="4" id="KW-0677">Repeat</keyword>
<evidence type="ECO:0000256" key="4">
    <source>
        <dbReference type="ARBA" id="ARBA00022737"/>
    </source>
</evidence>
<organism evidence="11 12">
    <name type="scientific">Brachionus plicatilis</name>
    <name type="common">Marine rotifer</name>
    <name type="synonym">Brachionus muelleri</name>
    <dbReference type="NCBI Taxonomy" id="10195"/>
    <lineage>
        <taxon>Eukaryota</taxon>
        <taxon>Metazoa</taxon>
        <taxon>Spiralia</taxon>
        <taxon>Gnathifera</taxon>
        <taxon>Rotifera</taxon>
        <taxon>Eurotatoria</taxon>
        <taxon>Monogononta</taxon>
        <taxon>Pseudotrocha</taxon>
        <taxon>Ploima</taxon>
        <taxon>Brachionidae</taxon>
        <taxon>Brachionus</taxon>
    </lineage>
</organism>
<keyword evidence="3" id="KW-0479">Metal-binding</keyword>
<dbReference type="AlphaFoldDB" id="A0A3M7SCA3"/>
<keyword evidence="12" id="KW-1185">Reference proteome</keyword>
<proteinExistence type="inferred from homology"/>
<evidence type="ECO:0000256" key="7">
    <source>
        <dbReference type="ARBA" id="ARBA00023015"/>
    </source>
</evidence>
<feature type="compositionally biased region" description="Acidic residues" evidence="10">
    <location>
        <begin position="123"/>
        <end position="142"/>
    </location>
</feature>
<evidence type="ECO:0000256" key="10">
    <source>
        <dbReference type="SAM" id="MobiDB-lite"/>
    </source>
</evidence>
<dbReference type="FunFam" id="4.10.320.30:FF:000001">
    <property type="entry name" value="Myelin transcription factor 1-like, a"/>
    <property type="match status" value="2"/>
</dbReference>
<feature type="region of interest" description="Disordered" evidence="10">
    <location>
        <begin position="262"/>
        <end position="376"/>
    </location>
</feature>
<dbReference type="GO" id="GO:0000981">
    <property type="term" value="F:DNA-binding transcription factor activity, RNA polymerase II-specific"/>
    <property type="evidence" value="ECO:0007669"/>
    <property type="project" value="TreeGrafter"/>
</dbReference>
<feature type="compositionally biased region" description="Polar residues" evidence="10">
    <location>
        <begin position="56"/>
        <end position="79"/>
    </location>
</feature>
<evidence type="ECO:0000256" key="5">
    <source>
        <dbReference type="ARBA" id="ARBA00022771"/>
    </source>
</evidence>
<comment type="caution">
    <text evidence="11">The sequence shown here is derived from an EMBL/GenBank/DDBJ whole genome shotgun (WGS) entry which is preliminary data.</text>
</comment>
<feature type="region of interest" description="Disordered" evidence="10">
    <location>
        <begin position="119"/>
        <end position="142"/>
    </location>
</feature>
<dbReference type="STRING" id="10195.A0A3M7SCA3"/>
<keyword evidence="9" id="KW-0539">Nucleus</keyword>
<dbReference type="PROSITE" id="PS51802">
    <property type="entry name" value="ZF_CCHHC"/>
    <property type="match status" value="2"/>
</dbReference>
<keyword evidence="5" id="KW-0863">Zinc-finger</keyword>
<evidence type="ECO:0000313" key="11">
    <source>
        <dbReference type="EMBL" id="RNA33359.1"/>
    </source>
</evidence>
<dbReference type="EMBL" id="REGN01001648">
    <property type="protein sequence ID" value="RNA33359.1"/>
    <property type="molecule type" value="Genomic_DNA"/>
</dbReference>
<dbReference type="Pfam" id="PF01530">
    <property type="entry name" value="zf-C2HC"/>
    <property type="match status" value="2"/>
</dbReference>
<evidence type="ECO:0000313" key="12">
    <source>
        <dbReference type="Proteomes" id="UP000276133"/>
    </source>
</evidence>
<comment type="similarity">
    <text evidence="2">Belongs to the MYT1 family.</text>
</comment>
<dbReference type="GO" id="GO:0000978">
    <property type="term" value="F:RNA polymerase II cis-regulatory region sequence-specific DNA binding"/>
    <property type="evidence" value="ECO:0007669"/>
    <property type="project" value="TreeGrafter"/>
</dbReference>
<protein>
    <submittedName>
        <fullName evidence="11">Myelin transcription factor 1 isoform X1</fullName>
    </submittedName>
</protein>
<gene>
    <name evidence="11" type="ORF">BpHYR1_000334</name>
</gene>
<name>A0A3M7SCA3_BRAPC</name>
<accession>A0A3M7SCA3</accession>
<dbReference type="GO" id="GO:0008270">
    <property type="term" value="F:zinc ion binding"/>
    <property type="evidence" value="ECO:0007669"/>
    <property type="project" value="UniProtKB-KW"/>
</dbReference>
<evidence type="ECO:0000256" key="2">
    <source>
        <dbReference type="ARBA" id="ARBA00010194"/>
    </source>
</evidence>
<keyword evidence="8" id="KW-0804">Transcription</keyword>
<feature type="region of interest" description="Disordered" evidence="10">
    <location>
        <begin position="27"/>
        <end position="89"/>
    </location>
</feature>
<dbReference type="Gene3D" id="4.10.320.30">
    <property type="match status" value="2"/>
</dbReference>
<dbReference type="PANTHER" id="PTHR10816">
    <property type="entry name" value="MYELIN TRANSCRIPTION FACTOR 1-RELATED"/>
    <property type="match status" value="1"/>
</dbReference>
<feature type="compositionally biased region" description="Basic and acidic residues" evidence="10">
    <location>
        <begin position="295"/>
        <end position="309"/>
    </location>
</feature>
<dbReference type="OrthoDB" id="10069059at2759"/>
<dbReference type="PANTHER" id="PTHR10816:SF15">
    <property type="entry name" value="MYELIN TRANSCRIPTION FACTOR 1-LIKE PROTEIN"/>
    <property type="match status" value="1"/>
</dbReference>
<dbReference type="GO" id="GO:0007399">
    <property type="term" value="P:nervous system development"/>
    <property type="evidence" value="ECO:0007669"/>
    <property type="project" value="UniProtKB-KW"/>
</dbReference>
<evidence type="ECO:0000256" key="3">
    <source>
        <dbReference type="ARBA" id="ARBA00022723"/>
    </source>
</evidence>
<dbReference type="SUPFAM" id="SSF103637">
    <property type="entry name" value="CCHHC domain"/>
    <property type="match status" value="2"/>
</dbReference>
<reference evidence="11 12" key="1">
    <citation type="journal article" date="2018" name="Sci. Rep.">
        <title>Genomic signatures of local adaptation to the degree of environmental predictability in rotifers.</title>
        <authorList>
            <person name="Franch-Gras L."/>
            <person name="Hahn C."/>
            <person name="Garcia-Roger E.M."/>
            <person name="Carmona M.J."/>
            <person name="Serra M."/>
            <person name="Gomez A."/>
        </authorList>
    </citation>
    <scope>NUCLEOTIDE SEQUENCE [LARGE SCALE GENOMIC DNA]</scope>
    <source>
        <strain evidence="11">HYR1</strain>
    </source>
</reference>
<feature type="compositionally biased region" description="Low complexity" evidence="10">
    <location>
        <begin position="333"/>
        <end position="375"/>
    </location>
</feature>
<sequence>MDANNSQMLSAAETLLEIKQQHAFANASLDQDDKYSHCSDSKQIDTDEEYDEEKQVLSQIQNDDNVYHDTASTRSYCSKKSQDLPDQESEMDEQCLKMNEANHSDEMVRYFVDFNKSQSELNNDSDENANLNDEESRDQFEEDAEFRLPNSFFANGSDTEHNIKIKTYPTKDSKCPSLGCDGTGHVTGLYSHHRSLSGCPRKDRNTVLQIQSQDVILKCPTPGCQGKGHVNSNRNSHRSVSGCPIVAMLKLKNNLKKQQNLNSSLGAKKSPNCERKFSEPAANRAESLTPPNSDPESKQNRKRKCESEAAHSPLSKTLKLDKPRPEAKQASKSTLFSIQNLSSSSTNSSSPSSVSSSATTSPSSNSSHSLGPKSSVSAVQPNFHALQFMLNNLNYLNQMSGQKSSEPVHSREVLDLSLPNRSRLNSANLDMYSLMMMKSSQPLSNMSSPSSISPLSTISSVSECRKYEEEEKALNLSKTVKRTYKKEEPKAQLSTQYNLINSLLNPSASQSQMISPFTFANVPPQMLHSPIANLLNTSFLFGQSEQNGNQLLANYLKLINAPFAKQQASPQLNSLQNYFSHQLNNSRAPNASTTSANQTAAL</sequence>
<comment type="subcellular location">
    <subcellularLocation>
        <location evidence="1">Nucleus</location>
    </subcellularLocation>
</comment>
<dbReference type="Proteomes" id="UP000276133">
    <property type="component" value="Unassembled WGS sequence"/>
</dbReference>
<feature type="compositionally biased region" description="Basic and acidic residues" evidence="10">
    <location>
        <begin position="31"/>
        <end position="45"/>
    </location>
</feature>
<dbReference type="InterPro" id="IPR036060">
    <property type="entry name" value="Znf_C2H2C_sf"/>
</dbReference>
<evidence type="ECO:0000256" key="6">
    <source>
        <dbReference type="ARBA" id="ARBA00022833"/>
    </source>
</evidence>